<proteinExistence type="predicted"/>
<dbReference type="EMBL" id="KZ303492">
    <property type="protein sequence ID" value="PIA17991.1"/>
    <property type="molecule type" value="Genomic_DNA"/>
</dbReference>
<keyword evidence="3" id="KW-1185">Reference proteome</keyword>
<dbReference type="AlphaFoldDB" id="A0A2G5BG63"/>
<feature type="region of interest" description="Disordered" evidence="1">
    <location>
        <begin position="117"/>
        <end position="157"/>
    </location>
</feature>
<evidence type="ECO:0000313" key="3">
    <source>
        <dbReference type="Proteomes" id="UP000242474"/>
    </source>
</evidence>
<organism evidence="2 3">
    <name type="scientific">Coemansia reversa (strain ATCC 12441 / NRRL 1564)</name>
    <dbReference type="NCBI Taxonomy" id="763665"/>
    <lineage>
        <taxon>Eukaryota</taxon>
        <taxon>Fungi</taxon>
        <taxon>Fungi incertae sedis</taxon>
        <taxon>Zoopagomycota</taxon>
        <taxon>Kickxellomycotina</taxon>
        <taxon>Kickxellomycetes</taxon>
        <taxon>Kickxellales</taxon>
        <taxon>Kickxellaceae</taxon>
        <taxon>Coemansia</taxon>
    </lineage>
</organism>
<evidence type="ECO:0000256" key="1">
    <source>
        <dbReference type="SAM" id="MobiDB-lite"/>
    </source>
</evidence>
<feature type="region of interest" description="Disordered" evidence="1">
    <location>
        <begin position="44"/>
        <end position="64"/>
    </location>
</feature>
<accession>A0A2G5BG63</accession>
<dbReference type="OrthoDB" id="5591292at2759"/>
<feature type="compositionally biased region" description="Basic and acidic residues" evidence="1">
    <location>
        <begin position="44"/>
        <end position="60"/>
    </location>
</feature>
<evidence type="ECO:0000313" key="2">
    <source>
        <dbReference type="EMBL" id="PIA17991.1"/>
    </source>
</evidence>
<sequence length="157" mass="17640">MSDIVGKTAAWAKETYGKAMGDEEMEKAGHEEYTKLVGEEKLKEDQVKREEELEKAKNDPAVKLADNSMNQTKYSLQQAISAIEEKIAKWMGYANKEGSAHEEKAKAAGELKLAQDERAKLQKQLDAKNAEEKEQAQKQTKAKQAKGEEQAQKQQNQ</sequence>
<reference evidence="2 3" key="1">
    <citation type="journal article" date="2015" name="Genome Biol. Evol.">
        <title>Phylogenomic analyses indicate that early fungi evolved digesting cell walls of algal ancestors of land plants.</title>
        <authorList>
            <person name="Chang Y."/>
            <person name="Wang S."/>
            <person name="Sekimoto S."/>
            <person name="Aerts A.L."/>
            <person name="Choi C."/>
            <person name="Clum A."/>
            <person name="LaButti K.M."/>
            <person name="Lindquist E.A."/>
            <person name="Yee Ngan C."/>
            <person name="Ohm R.A."/>
            <person name="Salamov A.A."/>
            <person name="Grigoriev I.V."/>
            <person name="Spatafora J.W."/>
            <person name="Berbee M.L."/>
        </authorList>
    </citation>
    <scope>NUCLEOTIDE SEQUENCE [LARGE SCALE GENOMIC DNA]</scope>
    <source>
        <strain evidence="2 3">NRRL 1564</strain>
    </source>
</reference>
<gene>
    <name evidence="2" type="ORF">COEREDRAFT_80283</name>
</gene>
<dbReference type="Proteomes" id="UP000242474">
    <property type="component" value="Unassembled WGS sequence"/>
</dbReference>
<feature type="compositionally biased region" description="Basic and acidic residues" evidence="1">
    <location>
        <begin position="117"/>
        <end position="136"/>
    </location>
</feature>
<protein>
    <submittedName>
        <fullName evidence="2">Uncharacterized protein</fullName>
    </submittedName>
</protein>
<name>A0A2G5BG63_COERN</name>